<dbReference type="CDD" id="cd07043">
    <property type="entry name" value="STAS_anti-anti-sigma_factors"/>
    <property type="match status" value="1"/>
</dbReference>
<evidence type="ECO:0000259" key="1">
    <source>
        <dbReference type="PROSITE" id="PS50801"/>
    </source>
</evidence>
<feature type="domain" description="STAS" evidence="1">
    <location>
        <begin position="12"/>
        <end position="131"/>
    </location>
</feature>
<organism evidence="2 3">
    <name type="scientific">Maioricimonas rarisocia</name>
    <dbReference type="NCBI Taxonomy" id="2528026"/>
    <lineage>
        <taxon>Bacteria</taxon>
        <taxon>Pseudomonadati</taxon>
        <taxon>Planctomycetota</taxon>
        <taxon>Planctomycetia</taxon>
        <taxon>Planctomycetales</taxon>
        <taxon>Planctomycetaceae</taxon>
        <taxon>Maioricimonas</taxon>
    </lineage>
</organism>
<dbReference type="RefSeq" id="WP_145366976.1">
    <property type="nucleotide sequence ID" value="NZ_CP036275.1"/>
</dbReference>
<dbReference type="Pfam" id="PF01740">
    <property type="entry name" value="STAS"/>
    <property type="match status" value="1"/>
</dbReference>
<dbReference type="KEGG" id="mri:Mal4_05800"/>
<dbReference type="InterPro" id="IPR036513">
    <property type="entry name" value="STAS_dom_sf"/>
</dbReference>
<gene>
    <name evidence="2" type="ORF">Mal4_05800</name>
</gene>
<dbReference type="SUPFAM" id="SSF52091">
    <property type="entry name" value="SpoIIaa-like"/>
    <property type="match status" value="1"/>
</dbReference>
<evidence type="ECO:0000313" key="3">
    <source>
        <dbReference type="Proteomes" id="UP000320496"/>
    </source>
</evidence>
<dbReference type="Gene3D" id="3.30.750.24">
    <property type="entry name" value="STAS domain"/>
    <property type="match status" value="1"/>
</dbReference>
<dbReference type="InterPro" id="IPR002645">
    <property type="entry name" value="STAS_dom"/>
</dbReference>
<accession>A0A517Z1D5</accession>
<dbReference type="AlphaFoldDB" id="A0A517Z1D5"/>
<reference evidence="2 3" key="1">
    <citation type="submission" date="2019-02" db="EMBL/GenBank/DDBJ databases">
        <title>Deep-cultivation of Planctomycetes and their phenomic and genomic characterization uncovers novel biology.</title>
        <authorList>
            <person name="Wiegand S."/>
            <person name="Jogler M."/>
            <person name="Boedeker C."/>
            <person name="Pinto D."/>
            <person name="Vollmers J."/>
            <person name="Rivas-Marin E."/>
            <person name="Kohn T."/>
            <person name="Peeters S.H."/>
            <person name="Heuer A."/>
            <person name="Rast P."/>
            <person name="Oberbeckmann S."/>
            <person name="Bunk B."/>
            <person name="Jeske O."/>
            <person name="Meyerdierks A."/>
            <person name="Storesund J.E."/>
            <person name="Kallscheuer N."/>
            <person name="Luecker S."/>
            <person name="Lage O.M."/>
            <person name="Pohl T."/>
            <person name="Merkel B.J."/>
            <person name="Hornburger P."/>
            <person name="Mueller R.-W."/>
            <person name="Bruemmer F."/>
            <person name="Labrenz M."/>
            <person name="Spormann A.M."/>
            <person name="Op den Camp H."/>
            <person name="Overmann J."/>
            <person name="Amann R."/>
            <person name="Jetten M.S.M."/>
            <person name="Mascher T."/>
            <person name="Medema M.H."/>
            <person name="Devos D.P."/>
            <person name="Kaster A.-K."/>
            <person name="Ovreas L."/>
            <person name="Rohde M."/>
            <person name="Galperin M.Y."/>
            <person name="Jogler C."/>
        </authorList>
    </citation>
    <scope>NUCLEOTIDE SEQUENCE [LARGE SCALE GENOMIC DNA]</scope>
    <source>
        <strain evidence="2 3">Mal4</strain>
    </source>
</reference>
<evidence type="ECO:0000313" key="2">
    <source>
        <dbReference type="EMBL" id="QDU36296.1"/>
    </source>
</evidence>
<keyword evidence="3" id="KW-1185">Reference proteome</keyword>
<protein>
    <submittedName>
        <fullName evidence="2">STAS domain protein</fullName>
    </submittedName>
</protein>
<dbReference type="OrthoDB" id="9796601at2"/>
<dbReference type="PROSITE" id="PS50801">
    <property type="entry name" value="STAS"/>
    <property type="match status" value="1"/>
</dbReference>
<dbReference type="Proteomes" id="UP000320496">
    <property type="component" value="Chromosome"/>
</dbReference>
<proteinExistence type="predicted"/>
<name>A0A517Z1D5_9PLAN</name>
<dbReference type="EMBL" id="CP036275">
    <property type="protein sequence ID" value="QDU36296.1"/>
    <property type="molecule type" value="Genomic_DNA"/>
</dbReference>
<sequence>MSDLYALRGDEPVFSVEHVGDIVILTMVADVKSSSYQSMQHEYNRLYNVLGQDEVKYTAFDLSHCVILDSVMVGVLVNLTHRIRDRGGNAVLIGMSDYVREVLERLMLLQADNKRAMWTTYATRQQAYEAYPW</sequence>